<gene>
    <name evidence="3" type="primary">feoA</name>
    <name evidence="4" type="ORF">CC99x_009930</name>
    <name evidence="3" type="ORF">CC99x_01826</name>
</gene>
<dbReference type="GO" id="GO:0046914">
    <property type="term" value="F:transition metal ion binding"/>
    <property type="evidence" value="ECO:0007669"/>
    <property type="project" value="InterPro"/>
</dbReference>
<keyword evidence="1" id="KW-0408">Iron</keyword>
<reference evidence="4" key="3">
    <citation type="submission" date="2021-06" db="EMBL/GenBank/DDBJ databases">
        <title>Genomic Description and Analysis of Intracellular Bacteria, Candidatus Berkiella cookevillensis and Candidatus Berkiella aquae.</title>
        <authorList>
            <person name="Kidane D.T."/>
            <person name="Mehari Y.T."/>
            <person name="Rice F.C."/>
            <person name="Arivett B.A."/>
            <person name="Farone A.L."/>
            <person name="Berk S.G."/>
            <person name="Farone M.B."/>
        </authorList>
    </citation>
    <scope>NUCLEOTIDE SEQUENCE</scope>
    <source>
        <strain evidence="4">CC99</strain>
    </source>
</reference>
<keyword evidence="5" id="KW-1185">Reference proteome</keyword>
<evidence type="ECO:0000313" key="5">
    <source>
        <dbReference type="Proteomes" id="UP000051494"/>
    </source>
</evidence>
<dbReference type="OrthoDB" id="9811076at2"/>
<evidence type="ECO:0000313" key="3">
    <source>
        <dbReference type="EMBL" id="KRG18114.1"/>
    </source>
</evidence>
<accession>A0A0Q9YKH8</accession>
<dbReference type="InterPro" id="IPR007167">
    <property type="entry name" value="Fe-transptr_FeoA-like"/>
</dbReference>
<evidence type="ECO:0000256" key="1">
    <source>
        <dbReference type="ARBA" id="ARBA00023004"/>
    </source>
</evidence>
<feature type="domain" description="Ferrous iron transporter FeoA-like" evidence="2">
    <location>
        <begin position="2"/>
        <end position="75"/>
    </location>
</feature>
<protein>
    <submittedName>
        <fullName evidence="3">Ferrous iron transport protein A</fullName>
    </submittedName>
</protein>
<dbReference type="RefSeq" id="WP_057624939.1">
    <property type="nucleotide sequence ID" value="NZ_LKHV02000001.1"/>
</dbReference>
<reference evidence="4" key="2">
    <citation type="journal article" date="2016" name="Genome Announc.">
        <title>Draft Genome Sequences of Two Novel Amoeba-Resistant Intranuclear Bacteria, 'Candidatus Berkiella cookevillensis' and 'Candidatus Berkiella aquae'.</title>
        <authorList>
            <person name="Mehari Y.T."/>
            <person name="Arivett B.A."/>
            <person name="Farone A.L."/>
            <person name="Gunderson J.H."/>
            <person name="Farone M.B."/>
        </authorList>
    </citation>
    <scope>NUCLEOTIDE SEQUENCE</scope>
    <source>
        <strain evidence="4">CC99</strain>
    </source>
</reference>
<reference evidence="3" key="1">
    <citation type="submission" date="2015-09" db="EMBL/GenBank/DDBJ databases">
        <title>Draft Genome Sequences of Two Novel Amoeba-resistant Intranuclear Bacteria, Candidatus Berkiella cookevillensis and Candidatus Berkiella aquae.</title>
        <authorList>
            <person name="Mehari Y.T."/>
            <person name="Arivett B.A."/>
            <person name="Farone A.L."/>
            <person name="Gunderson J.H."/>
            <person name="Farone M.B."/>
        </authorList>
    </citation>
    <scope>NUCLEOTIDE SEQUENCE [LARGE SCALE GENOMIC DNA]</scope>
    <source>
        <strain evidence="3">CC99</strain>
    </source>
</reference>
<dbReference type="EMBL" id="LKHV01000009">
    <property type="protein sequence ID" value="KRG18114.1"/>
    <property type="molecule type" value="Genomic_DNA"/>
</dbReference>
<dbReference type="Proteomes" id="UP000051494">
    <property type="component" value="Unassembled WGS sequence"/>
</dbReference>
<proteinExistence type="predicted"/>
<dbReference type="STRING" id="437022.CC99x_01826"/>
<evidence type="ECO:0000313" key="4">
    <source>
        <dbReference type="EMBL" id="MCS5709223.1"/>
    </source>
</evidence>
<dbReference type="SMART" id="SM00899">
    <property type="entry name" value="FeoA"/>
    <property type="match status" value="1"/>
</dbReference>
<organism evidence="3">
    <name type="scientific">Candidatus Berkiella cookevillensis</name>
    <dbReference type="NCBI Taxonomy" id="437022"/>
    <lineage>
        <taxon>Bacteria</taxon>
        <taxon>Pseudomonadati</taxon>
        <taxon>Pseudomonadota</taxon>
        <taxon>Gammaproteobacteria</taxon>
        <taxon>Candidatus Berkiellales</taxon>
        <taxon>Candidatus Berkiellaceae</taxon>
        <taxon>Candidatus Berkiella</taxon>
    </lineage>
</organism>
<dbReference type="InterPro" id="IPR038157">
    <property type="entry name" value="FeoA_core_dom"/>
</dbReference>
<name>A0A0Q9YKH8_9GAMM</name>
<comment type="caution">
    <text evidence="3">The sequence shown here is derived from an EMBL/GenBank/DDBJ whole genome shotgun (WGS) entry which is preliminary data.</text>
</comment>
<dbReference type="AlphaFoldDB" id="A0A0Q9YKH8"/>
<dbReference type="EMBL" id="LKHV02000001">
    <property type="protein sequence ID" value="MCS5709223.1"/>
    <property type="molecule type" value="Genomic_DNA"/>
</dbReference>
<dbReference type="InterPro" id="IPR008988">
    <property type="entry name" value="Transcriptional_repressor_C"/>
</dbReference>
<evidence type="ECO:0000259" key="2">
    <source>
        <dbReference type="SMART" id="SM00899"/>
    </source>
</evidence>
<dbReference type="Gene3D" id="2.30.30.90">
    <property type="match status" value="1"/>
</dbReference>
<sequence length="93" mass="10003">MLTLSSVAVGEKVRLIAFQAGSVLHRHKLLAMGLTPGVTIRIISKAPFGGPIQVELRGYQLSLRPSECQHIVVEGMYERCGDKAVSADHCVCG</sequence>
<dbReference type="InterPro" id="IPR052713">
    <property type="entry name" value="FeoA"/>
</dbReference>
<dbReference type="PANTHER" id="PTHR42954">
    <property type="entry name" value="FE(2+) TRANSPORT PROTEIN A"/>
    <property type="match status" value="1"/>
</dbReference>
<dbReference type="Pfam" id="PF04023">
    <property type="entry name" value="FeoA"/>
    <property type="match status" value="1"/>
</dbReference>
<dbReference type="SUPFAM" id="SSF50037">
    <property type="entry name" value="C-terminal domain of transcriptional repressors"/>
    <property type="match status" value="1"/>
</dbReference>
<dbReference type="PANTHER" id="PTHR42954:SF2">
    <property type="entry name" value="FE(2+) TRANSPORT PROTEIN A"/>
    <property type="match status" value="1"/>
</dbReference>